<dbReference type="OrthoDB" id="1753235at2"/>
<comment type="caution">
    <text evidence="1">The sequence shown here is derived from an EMBL/GenBank/DDBJ whole genome shotgun (WGS) entry which is preliminary data.</text>
</comment>
<evidence type="ECO:0000313" key="1">
    <source>
        <dbReference type="EMBL" id="KDR96012.1"/>
    </source>
</evidence>
<protein>
    <submittedName>
        <fullName evidence="1">Uncharacterized protein</fullName>
    </submittedName>
</protein>
<gene>
    <name evidence="1" type="ORF">CLIT_5c00220</name>
</gene>
<dbReference type="eggNOG" id="ENOG50330DZ">
    <property type="taxonomic scope" value="Bacteria"/>
</dbReference>
<dbReference type="RefSeq" id="WP_038262478.1">
    <property type="nucleotide sequence ID" value="NZ_FSRH01000007.1"/>
</dbReference>
<name>A0A069RPB1_PEPLI</name>
<reference evidence="1 2" key="1">
    <citation type="submission" date="2014-03" db="EMBL/GenBank/DDBJ databases">
        <title>Genome sequence of Clostridium litorale W6, DSM 5388.</title>
        <authorList>
            <person name="Poehlein A."/>
            <person name="Jagirdar A."/>
            <person name="Khonsari B."/>
            <person name="Chibani C.M."/>
            <person name="Gutierrez Gutierrez D.A."/>
            <person name="Davydova E."/>
            <person name="Alghaithi H.S."/>
            <person name="Nair K.P."/>
            <person name="Dhamotharan K."/>
            <person name="Chandran L."/>
            <person name="G W."/>
            <person name="Daniel R."/>
        </authorList>
    </citation>
    <scope>NUCLEOTIDE SEQUENCE [LARGE SCALE GENOMIC DNA]</scope>
    <source>
        <strain evidence="1 2">W6</strain>
    </source>
</reference>
<sequence>MEDFEKISIEQISKKELLLILKSLEFTFEKTGIDEFVQLKSSILEELCFLTESSSEDFMKFLEK</sequence>
<dbReference type="EMBL" id="JJMM01000005">
    <property type="protein sequence ID" value="KDR96012.1"/>
    <property type="molecule type" value="Genomic_DNA"/>
</dbReference>
<accession>A0A069RPB1</accession>
<organism evidence="1 2">
    <name type="scientific">Peptoclostridium litorale DSM 5388</name>
    <dbReference type="NCBI Taxonomy" id="1121324"/>
    <lineage>
        <taxon>Bacteria</taxon>
        <taxon>Bacillati</taxon>
        <taxon>Bacillota</taxon>
        <taxon>Clostridia</taxon>
        <taxon>Peptostreptococcales</taxon>
        <taxon>Peptoclostridiaceae</taxon>
        <taxon>Peptoclostridium</taxon>
    </lineage>
</organism>
<evidence type="ECO:0000313" key="2">
    <source>
        <dbReference type="Proteomes" id="UP000027946"/>
    </source>
</evidence>
<dbReference type="Proteomes" id="UP000027946">
    <property type="component" value="Unassembled WGS sequence"/>
</dbReference>
<dbReference type="STRING" id="1121324.CLIT_5c00220"/>
<proteinExistence type="predicted"/>
<keyword evidence="2" id="KW-1185">Reference proteome</keyword>
<dbReference type="AlphaFoldDB" id="A0A069RPB1"/>